<evidence type="ECO:0000256" key="4">
    <source>
        <dbReference type="ARBA" id="ARBA00024746"/>
    </source>
</evidence>
<evidence type="ECO:0000313" key="7">
    <source>
        <dbReference type="EMBL" id="AUN96986.1"/>
    </source>
</evidence>
<evidence type="ECO:0000256" key="5">
    <source>
        <dbReference type="RuleBase" id="RU362076"/>
    </source>
</evidence>
<dbReference type="Gene3D" id="2.60.40.4070">
    <property type="match status" value="1"/>
</dbReference>
<dbReference type="InterPro" id="IPR005648">
    <property type="entry name" value="FlgD"/>
</dbReference>
<name>A0A2K9NN86_BACTC</name>
<dbReference type="AlphaFoldDB" id="A0A2K9NN86"/>
<dbReference type="Gene3D" id="2.30.30.910">
    <property type="match status" value="1"/>
</dbReference>
<evidence type="ECO:0000256" key="6">
    <source>
        <dbReference type="SAM" id="MobiDB-lite"/>
    </source>
</evidence>
<dbReference type="Proteomes" id="UP000235584">
    <property type="component" value="Chromosome"/>
</dbReference>
<evidence type="ECO:0000256" key="2">
    <source>
        <dbReference type="ARBA" id="ARBA00016013"/>
    </source>
</evidence>
<dbReference type="Pfam" id="PF13860">
    <property type="entry name" value="FlgD_ig"/>
    <property type="match status" value="1"/>
</dbReference>
<dbReference type="Pfam" id="PF03963">
    <property type="entry name" value="FlgD"/>
    <property type="match status" value="1"/>
</dbReference>
<dbReference type="RefSeq" id="WP_102242281.1">
    <property type="nucleotide sequence ID" value="NZ_CP025704.1"/>
</dbReference>
<organism evidence="7 8">
    <name type="scientific">Bacteriovorax stolpii</name>
    <name type="common">Bdellovibrio stolpii</name>
    <dbReference type="NCBI Taxonomy" id="960"/>
    <lineage>
        <taxon>Bacteria</taxon>
        <taxon>Pseudomonadati</taxon>
        <taxon>Bdellovibrionota</taxon>
        <taxon>Bacteriovoracia</taxon>
        <taxon>Bacteriovoracales</taxon>
        <taxon>Bacteriovoracaceae</taxon>
        <taxon>Bacteriovorax</taxon>
    </lineage>
</organism>
<proteinExistence type="inferred from homology"/>
<dbReference type="KEGG" id="bsto:C0V70_02470"/>
<keyword evidence="8" id="KW-1185">Reference proteome</keyword>
<keyword evidence="3 5" id="KW-1005">Bacterial flagellum biogenesis</keyword>
<dbReference type="EMBL" id="CP025704">
    <property type="protein sequence ID" value="AUN96986.1"/>
    <property type="molecule type" value="Genomic_DNA"/>
</dbReference>
<evidence type="ECO:0000256" key="1">
    <source>
        <dbReference type="ARBA" id="ARBA00010577"/>
    </source>
</evidence>
<gene>
    <name evidence="7" type="ORF">C0V70_02470</name>
</gene>
<comment type="function">
    <text evidence="4 5">Required for flagellar hook formation. May act as a scaffolding protein.</text>
</comment>
<evidence type="ECO:0000256" key="3">
    <source>
        <dbReference type="ARBA" id="ARBA00022795"/>
    </source>
</evidence>
<dbReference type="GO" id="GO:0044781">
    <property type="term" value="P:bacterial-type flagellum organization"/>
    <property type="evidence" value="ECO:0007669"/>
    <property type="project" value="UniProtKB-UniRule"/>
</dbReference>
<sequence>MPEIGRPVEQNPFSDIKINRQPSAGNGAVTNRAVGDSLNQIAGNKPEARFVDRRKKEELGQDGFMKLLAHQLKNQDPMKPMDQKDFSANLAQFSQLEQLTAMNKKMDAVNQNAVDDKRVQGAAFLGRKVVTSGTSIDYKGDGKDVRVPFFLDQPAKAAVINILDNKNQLVARIERENLQKGMQDVTWDGIGFDGQIAAKETYHFEVIGFDENNNKFNGSTRSEGLVQGVHFEDGETVLDLANGKKVFLKDVQSFSVAENNDQGKNIPALQKQAAQAYNQVEKQ</sequence>
<dbReference type="InterPro" id="IPR025965">
    <property type="entry name" value="FlgD/Vpr_Ig-like"/>
</dbReference>
<feature type="region of interest" description="Disordered" evidence="6">
    <location>
        <begin position="1"/>
        <end position="41"/>
    </location>
</feature>
<evidence type="ECO:0000313" key="8">
    <source>
        <dbReference type="Proteomes" id="UP000235584"/>
    </source>
</evidence>
<reference evidence="7 8" key="1">
    <citation type="submission" date="2018-01" db="EMBL/GenBank/DDBJ databases">
        <title>Complete genome sequence of Bacteriovorax stolpii DSM12778.</title>
        <authorList>
            <person name="Tang B."/>
            <person name="Chang J."/>
        </authorList>
    </citation>
    <scope>NUCLEOTIDE SEQUENCE [LARGE SCALE GENOMIC DNA]</scope>
    <source>
        <strain evidence="7 8">DSM 12778</strain>
    </source>
</reference>
<accession>A0A2K9NN86</accession>
<protein>
    <recommendedName>
        <fullName evidence="2 5">Basal-body rod modification protein FlgD</fullName>
    </recommendedName>
</protein>
<comment type="similarity">
    <text evidence="1 5">Belongs to the FlgD family.</text>
</comment>